<feature type="region of interest" description="Disordered" evidence="1">
    <location>
        <begin position="80"/>
        <end position="115"/>
    </location>
</feature>
<gene>
    <name evidence="2" type="ORF">Csa_3G298590</name>
</gene>
<dbReference type="AlphaFoldDB" id="A0A0A0LAT2"/>
<dbReference type="EMBL" id="CM002924">
    <property type="protein sequence ID" value="KGN57782.1"/>
    <property type="molecule type" value="Genomic_DNA"/>
</dbReference>
<name>A0A0A0LAT2_CUCSA</name>
<accession>A0A0A0LAT2</accession>
<evidence type="ECO:0000313" key="2">
    <source>
        <dbReference type="EMBL" id="KGN57782.1"/>
    </source>
</evidence>
<evidence type="ECO:0000256" key="1">
    <source>
        <dbReference type="SAM" id="MobiDB-lite"/>
    </source>
</evidence>
<organism evidence="2 3">
    <name type="scientific">Cucumis sativus</name>
    <name type="common">Cucumber</name>
    <dbReference type="NCBI Taxonomy" id="3659"/>
    <lineage>
        <taxon>Eukaryota</taxon>
        <taxon>Viridiplantae</taxon>
        <taxon>Streptophyta</taxon>
        <taxon>Embryophyta</taxon>
        <taxon>Tracheophyta</taxon>
        <taxon>Spermatophyta</taxon>
        <taxon>Magnoliopsida</taxon>
        <taxon>eudicotyledons</taxon>
        <taxon>Gunneridae</taxon>
        <taxon>Pentapetalae</taxon>
        <taxon>rosids</taxon>
        <taxon>fabids</taxon>
        <taxon>Cucurbitales</taxon>
        <taxon>Cucurbitaceae</taxon>
        <taxon>Benincaseae</taxon>
        <taxon>Cucumis</taxon>
    </lineage>
</organism>
<proteinExistence type="predicted"/>
<dbReference type="Gramene" id="KGN57782">
    <property type="protein sequence ID" value="KGN57782"/>
    <property type="gene ID" value="Csa_3G298590"/>
</dbReference>
<dbReference type="Proteomes" id="UP000029981">
    <property type="component" value="Chromosome 3"/>
</dbReference>
<protein>
    <submittedName>
        <fullName evidence="2">Uncharacterized protein</fullName>
    </submittedName>
</protein>
<feature type="compositionally biased region" description="Basic and acidic residues" evidence="1">
    <location>
        <begin position="1"/>
        <end position="24"/>
    </location>
</feature>
<keyword evidence="3" id="KW-1185">Reference proteome</keyword>
<feature type="compositionally biased region" description="Basic and acidic residues" evidence="1">
    <location>
        <begin position="80"/>
        <end position="94"/>
    </location>
</feature>
<reference evidence="2 3" key="1">
    <citation type="journal article" date="2009" name="Nat. Genet.">
        <title>The genome of the cucumber, Cucumis sativus L.</title>
        <authorList>
            <person name="Huang S."/>
            <person name="Li R."/>
            <person name="Zhang Z."/>
            <person name="Li L."/>
            <person name="Gu X."/>
            <person name="Fan W."/>
            <person name="Lucas W.J."/>
            <person name="Wang X."/>
            <person name="Xie B."/>
            <person name="Ni P."/>
            <person name="Ren Y."/>
            <person name="Zhu H."/>
            <person name="Li J."/>
            <person name="Lin K."/>
            <person name="Jin W."/>
            <person name="Fei Z."/>
            <person name="Li G."/>
            <person name="Staub J."/>
            <person name="Kilian A."/>
            <person name="van der Vossen E.A."/>
            <person name="Wu Y."/>
            <person name="Guo J."/>
            <person name="He J."/>
            <person name="Jia Z."/>
            <person name="Ren Y."/>
            <person name="Tian G."/>
            <person name="Lu Y."/>
            <person name="Ruan J."/>
            <person name="Qian W."/>
            <person name="Wang M."/>
            <person name="Huang Q."/>
            <person name="Li B."/>
            <person name="Xuan Z."/>
            <person name="Cao J."/>
            <person name="Asan"/>
            <person name="Wu Z."/>
            <person name="Zhang J."/>
            <person name="Cai Q."/>
            <person name="Bai Y."/>
            <person name="Zhao B."/>
            <person name="Han Y."/>
            <person name="Li Y."/>
            <person name="Li X."/>
            <person name="Wang S."/>
            <person name="Shi Q."/>
            <person name="Liu S."/>
            <person name="Cho W.K."/>
            <person name="Kim J.Y."/>
            <person name="Xu Y."/>
            <person name="Heller-Uszynska K."/>
            <person name="Miao H."/>
            <person name="Cheng Z."/>
            <person name="Zhang S."/>
            <person name="Wu J."/>
            <person name="Yang Y."/>
            <person name="Kang H."/>
            <person name="Li M."/>
            <person name="Liang H."/>
            <person name="Ren X."/>
            <person name="Shi Z."/>
            <person name="Wen M."/>
            <person name="Jian M."/>
            <person name="Yang H."/>
            <person name="Zhang G."/>
            <person name="Yang Z."/>
            <person name="Chen R."/>
            <person name="Liu S."/>
            <person name="Li J."/>
            <person name="Ma L."/>
            <person name="Liu H."/>
            <person name="Zhou Y."/>
            <person name="Zhao J."/>
            <person name="Fang X."/>
            <person name="Li G."/>
            <person name="Fang L."/>
            <person name="Li Y."/>
            <person name="Liu D."/>
            <person name="Zheng H."/>
            <person name="Zhang Y."/>
            <person name="Qin N."/>
            <person name="Li Z."/>
            <person name="Yang G."/>
            <person name="Yang S."/>
            <person name="Bolund L."/>
            <person name="Kristiansen K."/>
            <person name="Zheng H."/>
            <person name="Li S."/>
            <person name="Zhang X."/>
            <person name="Yang H."/>
            <person name="Wang J."/>
            <person name="Sun R."/>
            <person name="Zhang B."/>
            <person name="Jiang S."/>
            <person name="Wang J."/>
            <person name="Du Y."/>
            <person name="Li S."/>
        </authorList>
    </citation>
    <scope>NUCLEOTIDE SEQUENCE [LARGE SCALE GENOMIC DNA]</scope>
    <source>
        <strain evidence="3">cv. 9930</strain>
    </source>
</reference>
<evidence type="ECO:0000313" key="3">
    <source>
        <dbReference type="Proteomes" id="UP000029981"/>
    </source>
</evidence>
<reference evidence="2 3" key="2">
    <citation type="journal article" date="2009" name="PLoS ONE">
        <title>An integrated genetic and cytogenetic map of the cucumber genome.</title>
        <authorList>
            <person name="Ren Y."/>
            <person name="Zhang Z."/>
            <person name="Liu J."/>
            <person name="Staub J.E."/>
            <person name="Han Y."/>
            <person name="Cheng Z."/>
            <person name="Li X."/>
            <person name="Lu J."/>
            <person name="Miao H."/>
            <person name="Kang H."/>
            <person name="Xie B."/>
            <person name="Gu X."/>
            <person name="Wang X."/>
            <person name="Du Y."/>
            <person name="Jin W."/>
            <person name="Huang S."/>
        </authorList>
    </citation>
    <scope>NUCLEOTIDE SEQUENCE [LARGE SCALE GENOMIC DNA]</scope>
    <source>
        <strain evidence="3">cv. 9930</strain>
    </source>
</reference>
<feature type="region of interest" description="Disordered" evidence="1">
    <location>
        <begin position="1"/>
        <end position="33"/>
    </location>
</feature>
<sequence length="115" mass="12951">MAGEKAVEKSEKSELEVVRSDGRMSEQAQPSFVQTLPSSSDIFGAEGFNPFNFQGREISMTAENLEIMLGLFLEENKRREKLRETYGGEKESRGGRKRKKKGNRGDKQGGRTSKF</sequence>
<reference evidence="2 3" key="4">
    <citation type="journal article" date="2011" name="BMC Genomics">
        <title>RNA-Seq improves annotation of protein-coding genes in the cucumber genome.</title>
        <authorList>
            <person name="Li Z."/>
            <person name="Zhang Z."/>
            <person name="Yan P."/>
            <person name="Huang S."/>
            <person name="Fei Z."/>
            <person name="Lin K."/>
        </authorList>
    </citation>
    <scope>NUCLEOTIDE SEQUENCE [LARGE SCALE GENOMIC DNA]</scope>
    <source>
        <strain evidence="3">cv. 9930</strain>
    </source>
</reference>
<reference evidence="2 3" key="3">
    <citation type="journal article" date="2010" name="BMC Genomics">
        <title>Transcriptome sequencing and comparative analysis of cucumber flowers with different sex types.</title>
        <authorList>
            <person name="Guo S."/>
            <person name="Zheng Y."/>
            <person name="Joung J.G."/>
            <person name="Liu S."/>
            <person name="Zhang Z."/>
            <person name="Crasta O.R."/>
            <person name="Sobral B.W."/>
            <person name="Xu Y."/>
            <person name="Huang S."/>
            <person name="Fei Z."/>
        </authorList>
    </citation>
    <scope>NUCLEOTIDE SEQUENCE [LARGE SCALE GENOMIC DNA]</scope>
    <source>
        <strain evidence="3">cv. 9930</strain>
    </source>
</reference>